<sequence length="113" mass="13575">LKQYHDWELMAHRIYIANSLDLVSQELEQTHQRAVYECNERLKVIDTIKQDNVTSGLILFYRFLMGYQVERAVDELAALNNIHIKERELYRQQRQGLLRAYELIPQEQTRLVK</sequence>
<feature type="non-terminal residue" evidence="1">
    <location>
        <position position="1"/>
    </location>
</feature>
<dbReference type="RefSeq" id="WP_289561376.1">
    <property type="nucleotide sequence ID" value="NZ_JAUDEO010000081.1"/>
</dbReference>
<reference evidence="2" key="1">
    <citation type="submission" date="2023-06" db="EMBL/GenBank/DDBJ databases">
        <title>Identification and characterization of horizontal gene transfer across gut microbiota members of farm animals based on homology search.</title>
        <authorList>
            <person name="Zeman M."/>
            <person name="Kubasova T."/>
            <person name="Jahodarova E."/>
            <person name="Nykrynova M."/>
            <person name="Rychlik I."/>
        </authorList>
    </citation>
    <scope>NUCLEOTIDE SEQUENCE [LARGE SCALE GENOMIC DNA]</scope>
    <source>
        <strain evidence="2">105_WCHN</strain>
    </source>
</reference>
<keyword evidence="2" id="KW-1185">Reference proteome</keyword>
<gene>
    <name evidence="1" type="ORF">QUW46_08890</name>
</gene>
<comment type="caution">
    <text evidence="1">The sequence shown here is derived from an EMBL/GenBank/DDBJ whole genome shotgun (WGS) entry which is preliminary data.</text>
</comment>
<protein>
    <submittedName>
        <fullName evidence="1">Uncharacterized protein</fullName>
    </submittedName>
</protein>
<organism evidence="1 2">
    <name type="scientific">Limosilactobacillus panis</name>
    <dbReference type="NCBI Taxonomy" id="47493"/>
    <lineage>
        <taxon>Bacteria</taxon>
        <taxon>Bacillati</taxon>
        <taxon>Bacillota</taxon>
        <taxon>Bacilli</taxon>
        <taxon>Lactobacillales</taxon>
        <taxon>Lactobacillaceae</taxon>
        <taxon>Limosilactobacillus</taxon>
    </lineage>
</organism>
<accession>A0ABT7VRL4</accession>
<name>A0ABT7VRL4_9LACO</name>
<dbReference type="EMBL" id="JAUDEO010000081">
    <property type="protein sequence ID" value="MDM8334674.1"/>
    <property type="molecule type" value="Genomic_DNA"/>
</dbReference>
<reference evidence="1 2" key="2">
    <citation type="submission" date="2023-06" db="EMBL/GenBank/DDBJ databases">
        <title>Identification and characterization of horizontal gene transfer across gut microbiota members of farm animals based on homology search.</title>
        <authorList>
            <person name="Schwarzerova J."/>
            <person name="Nykrynova M."/>
            <person name="Jureckova K."/>
            <person name="Cejkova D."/>
            <person name="Rychlik I."/>
        </authorList>
    </citation>
    <scope>NUCLEOTIDE SEQUENCE [LARGE SCALE GENOMIC DNA]</scope>
    <source>
        <strain evidence="1 2">105_WCHN</strain>
    </source>
</reference>
<evidence type="ECO:0000313" key="2">
    <source>
        <dbReference type="Proteomes" id="UP001529423"/>
    </source>
</evidence>
<evidence type="ECO:0000313" key="1">
    <source>
        <dbReference type="EMBL" id="MDM8334674.1"/>
    </source>
</evidence>
<dbReference type="Proteomes" id="UP001529423">
    <property type="component" value="Unassembled WGS sequence"/>
</dbReference>
<proteinExistence type="predicted"/>